<dbReference type="InterPro" id="IPR027417">
    <property type="entry name" value="P-loop_NTPase"/>
</dbReference>
<dbReference type="SMART" id="SM00382">
    <property type="entry name" value="AAA"/>
    <property type="match status" value="1"/>
</dbReference>
<dbReference type="PANTHER" id="PTHR42939">
    <property type="entry name" value="ABC TRANSPORTER ATP-BINDING PROTEIN ALBC-RELATED"/>
    <property type="match status" value="1"/>
</dbReference>
<dbReference type="AlphaFoldDB" id="A0A068Q723"/>
<evidence type="ECO:0000313" key="5">
    <source>
        <dbReference type="EMBL" id="BAP16066.1"/>
    </source>
</evidence>
<dbReference type="PROSITE" id="PS00211">
    <property type="entry name" value="ABC_TRANSPORTER_1"/>
    <property type="match status" value="1"/>
</dbReference>
<dbReference type="PROSITE" id="PS50893">
    <property type="entry name" value="ABC_TRANSPORTER_2"/>
    <property type="match status" value="1"/>
</dbReference>
<dbReference type="EMBL" id="AB795997">
    <property type="protein sequence ID" value="BAP16066.1"/>
    <property type="molecule type" value="Genomic_DNA"/>
</dbReference>
<accession>A0A068Q723</accession>
<gene>
    <name evidence="5" type="primary">lcyC</name>
</gene>
<dbReference type="Pfam" id="PF00005">
    <property type="entry name" value="ABC_tran"/>
    <property type="match status" value="1"/>
</dbReference>
<dbReference type="SUPFAM" id="SSF52540">
    <property type="entry name" value="P-loop containing nucleoside triphosphate hydrolases"/>
    <property type="match status" value="1"/>
</dbReference>
<organism evidence="5">
    <name type="scientific">Leuconostoc mesenteroides</name>
    <dbReference type="NCBI Taxonomy" id="1245"/>
    <lineage>
        <taxon>Bacteria</taxon>
        <taxon>Bacillati</taxon>
        <taxon>Bacillota</taxon>
        <taxon>Bacilli</taxon>
        <taxon>Lactobacillales</taxon>
        <taxon>Lactobacillaceae</taxon>
        <taxon>Leuconostoc</taxon>
    </lineage>
</organism>
<evidence type="ECO:0000256" key="1">
    <source>
        <dbReference type="ARBA" id="ARBA00022448"/>
    </source>
</evidence>
<protein>
    <submittedName>
        <fullName evidence="5">Immunity protein</fullName>
    </submittedName>
</protein>
<dbReference type="InterPro" id="IPR003439">
    <property type="entry name" value="ABC_transporter-like_ATP-bd"/>
</dbReference>
<dbReference type="PANTHER" id="PTHR42939:SF1">
    <property type="entry name" value="ABC TRANSPORTER ATP-BINDING PROTEIN ALBC-RELATED"/>
    <property type="match status" value="1"/>
</dbReference>
<keyword evidence="2" id="KW-0547">Nucleotide-binding</keyword>
<dbReference type="InterPro" id="IPR051782">
    <property type="entry name" value="ABC_Transporter_VariousFunc"/>
</dbReference>
<reference evidence="5" key="1">
    <citation type="journal article" date="2014" name="J. Biosci. Bioeng.">
        <title>Biological function of a DUF95 superfamily protein involved in the biosynthesis of a circular bacteriocin, leucocyclicin Q.</title>
        <authorList>
            <person name="Mu F."/>
            <person name="Masuda Y."/>
            <person name="Zendo T."/>
            <person name="Ono H."/>
            <person name="Kitagawa H."/>
            <person name="Ito H."/>
            <person name="Nakayama J."/>
            <person name="Sonomoto K."/>
        </authorList>
    </citation>
    <scope>NUCLEOTIDE SEQUENCE</scope>
    <source>
        <strain evidence="5">TK41401</strain>
    </source>
</reference>
<feature type="domain" description="ABC transporter" evidence="4">
    <location>
        <begin position="6"/>
        <end position="234"/>
    </location>
</feature>
<sequence length="244" mass="27608">MTKKTIQVDNLTLKYGENVIVDNASFTAISGDIIGIIGENGAGKTTLFKALVGLKNIYSGEVSSFGTSLKTDESKYKQNIGFVPDSPYILEMLTGYEFLNFISSMWSIKTNWEEIDSLSRKLAIHDHLDEYLINYSFGMKKKMSILTAMIHHPKIIILDEPLNGLDFVSANNVLKFIEYFAQNGGTVIYSTHQLGILAKNVNRLFLLKEKKIIDVPDIDKMLKESNSENIEEYYINNMSDEHDK</sequence>
<evidence type="ECO:0000256" key="2">
    <source>
        <dbReference type="ARBA" id="ARBA00022741"/>
    </source>
</evidence>
<dbReference type="InterPro" id="IPR017871">
    <property type="entry name" value="ABC_transporter-like_CS"/>
</dbReference>
<dbReference type="GO" id="GO:0016887">
    <property type="term" value="F:ATP hydrolysis activity"/>
    <property type="evidence" value="ECO:0007669"/>
    <property type="project" value="InterPro"/>
</dbReference>
<dbReference type="Gene3D" id="3.40.50.300">
    <property type="entry name" value="P-loop containing nucleotide triphosphate hydrolases"/>
    <property type="match status" value="1"/>
</dbReference>
<proteinExistence type="predicted"/>
<dbReference type="GO" id="GO:0005524">
    <property type="term" value="F:ATP binding"/>
    <property type="evidence" value="ECO:0007669"/>
    <property type="project" value="UniProtKB-KW"/>
</dbReference>
<name>A0A068Q723_LEUME</name>
<evidence type="ECO:0000256" key="3">
    <source>
        <dbReference type="ARBA" id="ARBA00022840"/>
    </source>
</evidence>
<keyword evidence="1" id="KW-0813">Transport</keyword>
<evidence type="ECO:0000259" key="4">
    <source>
        <dbReference type="PROSITE" id="PS50893"/>
    </source>
</evidence>
<dbReference type="InterPro" id="IPR003593">
    <property type="entry name" value="AAA+_ATPase"/>
</dbReference>
<keyword evidence="3" id="KW-0067">ATP-binding</keyword>